<gene>
    <name evidence="1" type="ORF">PRLR5076_14790</name>
</gene>
<dbReference type="AlphaFoldDB" id="A0A9R1C9R3"/>
<accession>A0A9R1C9R3</accession>
<proteinExistence type="predicted"/>
<dbReference type="GeneID" id="72467338"/>
<evidence type="ECO:0000313" key="2">
    <source>
        <dbReference type="Proteomes" id="UP000825483"/>
    </source>
</evidence>
<name>A0A9R1C9R3_9BACT</name>
<keyword evidence="2" id="KW-1185">Reference proteome</keyword>
<comment type="caution">
    <text evidence="1">The sequence shown here is derived from an EMBL/GenBank/DDBJ whole genome shotgun (WGS) entry which is preliminary data.</text>
</comment>
<dbReference type="RefSeq" id="WP_223929168.1">
    <property type="nucleotide sequence ID" value="NZ_BPTU01000001.1"/>
</dbReference>
<evidence type="ECO:0000313" key="1">
    <source>
        <dbReference type="EMBL" id="GJG58628.1"/>
    </source>
</evidence>
<organism evidence="1 2">
    <name type="scientific">Prevotella lacticifex</name>
    <dbReference type="NCBI Taxonomy" id="2854755"/>
    <lineage>
        <taxon>Bacteria</taxon>
        <taxon>Pseudomonadati</taxon>
        <taxon>Bacteroidota</taxon>
        <taxon>Bacteroidia</taxon>
        <taxon>Bacteroidales</taxon>
        <taxon>Prevotellaceae</taxon>
        <taxon>Prevotella</taxon>
    </lineage>
</organism>
<dbReference type="EMBL" id="BPUB01000001">
    <property type="protein sequence ID" value="GJG58628.1"/>
    <property type="molecule type" value="Genomic_DNA"/>
</dbReference>
<protein>
    <submittedName>
        <fullName evidence="1">Uncharacterized protein</fullName>
    </submittedName>
</protein>
<dbReference type="Proteomes" id="UP000825483">
    <property type="component" value="Unassembled WGS sequence"/>
</dbReference>
<dbReference type="CDD" id="cd15482">
    <property type="entry name" value="Sialidase_non-viral"/>
    <property type="match status" value="1"/>
</dbReference>
<reference evidence="1" key="1">
    <citation type="journal article" date="2022" name="Int. J. Syst. Evol. Microbiol.">
        <title>Prevotella lacticifex sp. nov., isolated from the rumen of cows.</title>
        <authorList>
            <person name="Shinkai T."/>
            <person name="Ikeyama N."/>
            <person name="Kumagai M."/>
            <person name="Ohmori H."/>
            <person name="Sakamoto M."/>
            <person name="Ohkuma M."/>
            <person name="Mitsumori M."/>
        </authorList>
    </citation>
    <scope>NUCLEOTIDE SEQUENCE</scope>
    <source>
        <strain evidence="1">R5076</strain>
    </source>
</reference>
<sequence length="690" mass="75552">MIGVTALDKLYPAPKDGKPGNDAVVYSIVCSNTNPNVTDSDVSVTLTAYMTVGSEREMCTFDGHLCFGNATEGKYINDNPATIVMPKGSTKAVIIELIDEDVLAVCTISPVVNGVNGTSVLAQYCPSREIIFIGGTSTKPDESNIHDSYNDGDEWMRTKSSTDAAYGSWFRIVGEKGTDGEYTDYTFNLSKDKTTKDAYTVPGNLKSTTWTDAPQVPNTDYPYLWMRMERKNLPTGTAILYGHEYSYVRLTGEDGKTVTAQYSVDGKTNWHSPFATGDIWMRTSEDGGKTWGVAVRIVGEKGNGGAWTDYRFNISSALTTSSPLAAPTPLGRSSWADAPMATTSSFPYLWMQVQKYSDTTTKDGQPTYMRLTGEQGKPGQTGGVGPMMYYAGEWQSGVSYVRTAQVVPLVSHGSDQFYYYPAKEGTLLNNEPSSSNTAWKQQQKVPLLLAELLMVKFGKIGDAVFADHLMMSQQGVDSVGKTASYEAYDGNPDGDGDFNPNLYLNFLTGKMRAVGMEAIGGKFHDVDVSGTVSANLLYGRTKTVVFTSTMTTYVIDPKKEPATTFFVDEPGSIHGNFFKLPKASDYDGLEITIFCKHMIADTRMSVEAHNVYVLCAEATDHFYVKQNVRNALLCGASSLNDTKMVTTVEEKWINFTDFIGTSVKIQMNDLVKFKSIGGSWYAIEGLFTGE</sequence>